<keyword evidence="2" id="KW-0067">ATP-binding</keyword>
<accession>A0A835HJ58</accession>
<feature type="non-terminal residue" evidence="4">
    <location>
        <position position="1"/>
    </location>
</feature>
<dbReference type="AlphaFoldDB" id="A0A835HJ58"/>
<dbReference type="Proteomes" id="UP000631114">
    <property type="component" value="Unassembled WGS sequence"/>
</dbReference>
<evidence type="ECO:0000313" key="4">
    <source>
        <dbReference type="EMBL" id="KAF9600616.1"/>
    </source>
</evidence>
<reference evidence="4 5" key="1">
    <citation type="submission" date="2020-10" db="EMBL/GenBank/DDBJ databases">
        <title>The Coptis chinensis genome and diversification of protoberbering-type alkaloids.</title>
        <authorList>
            <person name="Wang B."/>
            <person name="Shu S."/>
            <person name="Song C."/>
            <person name="Liu Y."/>
        </authorList>
    </citation>
    <scope>NUCLEOTIDE SEQUENCE [LARGE SCALE GENOMIC DNA]</scope>
    <source>
        <strain evidence="4">HL-2020</strain>
        <tissue evidence="4">Leaf</tissue>
    </source>
</reference>
<dbReference type="OrthoDB" id="4062651at2759"/>
<name>A0A835HJ58_9MAGN</name>
<keyword evidence="1" id="KW-0547">Nucleotide-binding</keyword>
<dbReference type="EMBL" id="JADFTS010000006">
    <property type="protein sequence ID" value="KAF9600616.1"/>
    <property type="molecule type" value="Genomic_DNA"/>
</dbReference>
<proteinExistence type="predicted"/>
<comment type="caution">
    <text evidence="4">The sequence shown here is derived from an EMBL/GenBank/DDBJ whole genome shotgun (WGS) entry which is preliminary data.</text>
</comment>
<dbReference type="GO" id="GO:0005524">
    <property type="term" value="F:ATP binding"/>
    <property type="evidence" value="ECO:0007669"/>
    <property type="project" value="UniProtKB-KW"/>
</dbReference>
<protein>
    <recommendedName>
        <fullName evidence="3">Serine-threonine/tyrosine-protein kinase catalytic domain-containing protein</fullName>
    </recommendedName>
</protein>
<evidence type="ECO:0000256" key="2">
    <source>
        <dbReference type="ARBA" id="ARBA00022840"/>
    </source>
</evidence>
<organism evidence="4 5">
    <name type="scientific">Coptis chinensis</name>
    <dbReference type="NCBI Taxonomy" id="261450"/>
    <lineage>
        <taxon>Eukaryota</taxon>
        <taxon>Viridiplantae</taxon>
        <taxon>Streptophyta</taxon>
        <taxon>Embryophyta</taxon>
        <taxon>Tracheophyta</taxon>
        <taxon>Spermatophyta</taxon>
        <taxon>Magnoliopsida</taxon>
        <taxon>Ranunculales</taxon>
        <taxon>Ranunculaceae</taxon>
        <taxon>Coptidoideae</taxon>
        <taxon>Coptis</taxon>
    </lineage>
</organism>
<dbReference type="GO" id="GO:0005886">
    <property type="term" value="C:plasma membrane"/>
    <property type="evidence" value="ECO:0007669"/>
    <property type="project" value="TreeGrafter"/>
</dbReference>
<gene>
    <name evidence="4" type="ORF">IFM89_011199</name>
</gene>
<dbReference type="InterPro" id="IPR011009">
    <property type="entry name" value="Kinase-like_dom_sf"/>
</dbReference>
<dbReference type="Gene3D" id="1.10.510.10">
    <property type="entry name" value="Transferase(Phosphotransferase) domain 1"/>
    <property type="match status" value="1"/>
</dbReference>
<evidence type="ECO:0000313" key="5">
    <source>
        <dbReference type="Proteomes" id="UP000631114"/>
    </source>
</evidence>
<dbReference type="PANTHER" id="PTHR27005:SF515">
    <property type="entry name" value="WALL-ASSOCIATED RECEPTOR KINASE-LIKE 10-RELATED"/>
    <property type="match status" value="1"/>
</dbReference>
<dbReference type="InterPro" id="IPR045274">
    <property type="entry name" value="WAK-like"/>
</dbReference>
<keyword evidence="5" id="KW-1185">Reference proteome</keyword>
<dbReference type="Pfam" id="PF07714">
    <property type="entry name" value="PK_Tyr_Ser-Thr"/>
    <property type="match status" value="1"/>
</dbReference>
<dbReference type="PANTHER" id="PTHR27005">
    <property type="entry name" value="WALL-ASSOCIATED RECEPTOR KINASE-LIKE 21"/>
    <property type="match status" value="1"/>
</dbReference>
<dbReference type="GO" id="GO:0007166">
    <property type="term" value="P:cell surface receptor signaling pathway"/>
    <property type="evidence" value="ECO:0007669"/>
    <property type="project" value="InterPro"/>
</dbReference>
<feature type="domain" description="Serine-threonine/tyrosine-protein kinase catalytic" evidence="3">
    <location>
        <begin position="239"/>
        <end position="274"/>
    </location>
</feature>
<evidence type="ECO:0000256" key="1">
    <source>
        <dbReference type="ARBA" id="ARBA00022741"/>
    </source>
</evidence>
<dbReference type="GO" id="GO:0004674">
    <property type="term" value="F:protein serine/threonine kinase activity"/>
    <property type="evidence" value="ECO:0007669"/>
    <property type="project" value="TreeGrafter"/>
</dbReference>
<dbReference type="InterPro" id="IPR001245">
    <property type="entry name" value="Ser-Thr/Tyr_kinase_cat_dom"/>
</dbReference>
<sequence length="307" mass="33929">MTYLTGCVSLCNSRTINLNVSNGTCARIGCCQIAIPSCLKAFKLKVDSINIQNRSWAFDFNGCSFAAVDDGQFSNTNKLATSYMTGSLNYTGSSSAVLDWAIGEETCEEAKRNASNFACKDNSKCIDSSNGQGHQCRCLEGFRGNPYLLRGCQGATFLVGLLLSQEIVSRLYKKLKKRRTIKLRRKFFKKNGGLLLEQQISSGEGRVDRTKIFVTKELVKATDNFNNSRILGTGGSGTVFKGQFTDKSDVYSFGIVLVELLTGQKPISPTRSEEEKNLAMLFISYLKQDRLGEIIETLVLNEAKKEE</sequence>
<evidence type="ECO:0000259" key="3">
    <source>
        <dbReference type="Pfam" id="PF07714"/>
    </source>
</evidence>
<dbReference type="SUPFAM" id="SSF56112">
    <property type="entry name" value="Protein kinase-like (PK-like)"/>
    <property type="match status" value="1"/>
</dbReference>